<dbReference type="GO" id="GO:0071897">
    <property type="term" value="P:DNA biosynthetic process"/>
    <property type="evidence" value="ECO:0007669"/>
    <property type="project" value="UniProtKB-ARBA"/>
</dbReference>
<keyword evidence="9 13" id="KW-0802">TPR repeat</keyword>
<evidence type="ECO:0000256" key="1">
    <source>
        <dbReference type="ARBA" id="ARBA00004175"/>
    </source>
</evidence>
<dbReference type="Gene3D" id="1.25.40.20">
    <property type="entry name" value="Ankyrin repeat-containing domain"/>
    <property type="match status" value="1"/>
</dbReference>
<dbReference type="GO" id="GO:0006887">
    <property type="term" value="P:exocytosis"/>
    <property type="evidence" value="ECO:0007669"/>
    <property type="project" value="UniProtKB-KW"/>
</dbReference>
<keyword evidence="5" id="KW-1052">Target cell membrane</keyword>
<dbReference type="GO" id="GO:0044218">
    <property type="term" value="C:other organism cell membrane"/>
    <property type="evidence" value="ECO:0007669"/>
    <property type="project" value="UniProtKB-KW"/>
</dbReference>
<dbReference type="Pfam" id="PF13424">
    <property type="entry name" value="TPR_12"/>
    <property type="match status" value="3"/>
</dbReference>
<dbReference type="InterPro" id="IPR019734">
    <property type="entry name" value="TPR_rpt"/>
</dbReference>
<dbReference type="EMBL" id="BMAO01014470">
    <property type="protein sequence ID" value="GFQ95231.1"/>
    <property type="molecule type" value="Genomic_DNA"/>
</dbReference>
<dbReference type="PROSITE" id="PS50297">
    <property type="entry name" value="ANK_REP_REGION"/>
    <property type="match status" value="2"/>
</dbReference>
<proteinExistence type="predicted"/>
<dbReference type="Pfam" id="PF00078">
    <property type="entry name" value="RVT_1"/>
    <property type="match status" value="1"/>
</dbReference>
<dbReference type="SMART" id="SM00028">
    <property type="entry name" value="TPR"/>
    <property type="match status" value="6"/>
</dbReference>
<accession>A0A8X6G3J1</accession>
<dbReference type="InterPro" id="IPR036770">
    <property type="entry name" value="Ankyrin_rpt-contain_sf"/>
</dbReference>
<evidence type="ECO:0000256" key="6">
    <source>
        <dbReference type="ARBA" id="ARBA00022656"/>
    </source>
</evidence>
<evidence type="ECO:0000256" key="2">
    <source>
        <dbReference type="ARBA" id="ARBA00004613"/>
    </source>
</evidence>
<dbReference type="InterPro" id="IPR025960">
    <property type="entry name" value="RVT_N"/>
</dbReference>
<dbReference type="SUPFAM" id="SSF48403">
    <property type="entry name" value="Ankyrin repeat"/>
    <property type="match status" value="1"/>
</dbReference>
<evidence type="ECO:0000256" key="5">
    <source>
        <dbReference type="ARBA" id="ARBA00022537"/>
    </source>
</evidence>
<dbReference type="GO" id="GO:0044231">
    <property type="term" value="C:host cell presynaptic membrane"/>
    <property type="evidence" value="ECO:0007669"/>
    <property type="project" value="UniProtKB-KW"/>
</dbReference>
<keyword evidence="11" id="KW-0472">Membrane</keyword>
<evidence type="ECO:0000256" key="3">
    <source>
        <dbReference type="ARBA" id="ARBA00022483"/>
    </source>
</evidence>
<organism evidence="16 17">
    <name type="scientific">Trichonephila clavata</name>
    <name type="common">Joro spider</name>
    <name type="synonym">Nephila clavata</name>
    <dbReference type="NCBI Taxonomy" id="2740835"/>
    <lineage>
        <taxon>Eukaryota</taxon>
        <taxon>Metazoa</taxon>
        <taxon>Ecdysozoa</taxon>
        <taxon>Arthropoda</taxon>
        <taxon>Chelicerata</taxon>
        <taxon>Arachnida</taxon>
        <taxon>Araneae</taxon>
        <taxon>Araneomorphae</taxon>
        <taxon>Entelegynae</taxon>
        <taxon>Araneoidea</taxon>
        <taxon>Nephilidae</taxon>
        <taxon>Trichonephila</taxon>
    </lineage>
</organism>
<dbReference type="SMART" id="SM00248">
    <property type="entry name" value="ANK"/>
    <property type="match status" value="2"/>
</dbReference>
<keyword evidence="4" id="KW-0964">Secreted</keyword>
<evidence type="ECO:0000256" key="7">
    <source>
        <dbReference type="ARBA" id="ARBA00022699"/>
    </source>
</evidence>
<dbReference type="AlphaFoldDB" id="A0A8X6G3J1"/>
<dbReference type="GO" id="GO:0090729">
    <property type="term" value="F:toxin activity"/>
    <property type="evidence" value="ECO:0007669"/>
    <property type="project" value="UniProtKB-KW"/>
</dbReference>
<keyword evidence="8" id="KW-0677">Repeat</keyword>
<evidence type="ECO:0000313" key="17">
    <source>
        <dbReference type="Proteomes" id="UP000887116"/>
    </source>
</evidence>
<reference evidence="16" key="1">
    <citation type="submission" date="2020-07" db="EMBL/GenBank/DDBJ databases">
        <title>Multicomponent nature underlies the extraordinary mechanical properties of spider dragline silk.</title>
        <authorList>
            <person name="Kono N."/>
            <person name="Nakamura H."/>
            <person name="Mori M."/>
            <person name="Yoshida Y."/>
            <person name="Ohtoshi R."/>
            <person name="Malay A.D."/>
            <person name="Moran D.A.P."/>
            <person name="Tomita M."/>
            <person name="Numata K."/>
            <person name="Arakawa K."/>
        </authorList>
    </citation>
    <scope>NUCLEOTIDE SEQUENCE</scope>
</reference>
<keyword evidence="7" id="KW-0528">Neurotoxin</keyword>
<evidence type="ECO:0000256" key="11">
    <source>
        <dbReference type="ARBA" id="ARBA00023298"/>
    </source>
</evidence>
<keyword evidence="12" id="KW-0040">ANK repeat</keyword>
<gene>
    <name evidence="16" type="primary">wCauA_01470</name>
    <name evidence="16" type="ORF">TNCT_95371</name>
</gene>
<dbReference type="InterPro" id="IPR011990">
    <property type="entry name" value="TPR-like_helical_dom_sf"/>
</dbReference>
<keyword evidence="3" id="KW-0268">Exocytosis</keyword>
<name>A0A8X6G3J1_TRICU</name>
<feature type="repeat" description="TPR" evidence="13">
    <location>
        <begin position="491"/>
        <end position="524"/>
    </location>
</feature>
<dbReference type="OrthoDB" id="8123811at2759"/>
<evidence type="ECO:0000256" key="10">
    <source>
        <dbReference type="ARBA" id="ARBA00023028"/>
    </source>
</evidence>
<feature type="domain" description="Reverse transcriptase N-terminal" evidence="15">
    <location>
        <begin position="46"/>
        <end position="128"/>
    </location>
</feature>
<keyword evidence="11" id="KW-1053">Target membrane</keyword>
<evidence type="ECO:0000256" key="13">
    <source>
        <dbReference type="PROSITE-ProRule" id="PRU00339"/>
    </source>
</evidence>
<evidence type="ECO:0000256" key="12">
    <source>
        <dbReference type="PROSITE-ProRule" id="PRU00023"/>
    </source>
</evidence>
<dbReference type="InterPro" id="IPR002110">
    <property type="entry name" value="Ankyrin_rpt"/>
</dbReference>
<evidence type="ECO:0000259" key="14">
    <source>
        <dbReference type="Pfam" id="PF00078"/>
    </source>
</evidence>
<feature type="domain" description="Reverse transcriptase" evidence="14">
    <location>
        <begin position="142"/>
        <end position="268"/>
    </location>
</feature>
<dbReference type="InterPro" id="IPR043502">
    <property type="entry name" value="DNA/RNA_pol_sf"/>
</dbReference>
<evidence type="ECO:0000256" key="9">
    <source>
        <dbReference type="ARBA" id="ARBA00022803"/>
    </source>
</evidence>
<feature type="repeat" description="ANK" evidence="12">
    <location>
        <begin position="276"/>
        <end position="308"/>
    </location>
</feature>
<dbReference type="PRINTS" id="PR01415">
    <property type="entry name" value="ANKYRIN"/>
</dbReference>
<dbReference type="Gene3D" id="1.25.40.10">
    <property type="entry name" value="Tetratricopeptide repeat domain"/>
    <property type="match status" value="2"/>
</dbReference>
<dbReference type="PANTHER" id="PTHR45641">
    <property type="entry name" value="TETRATRICOPEPTIDE REPEAT PROTEIN (AFU_ORTHOLOGUE AFUA_6G03870)"/>
    <property type="match status" value="1"/>
</dbReference>
<dbReference type="SUPFAM" id="SSF48452">
    <property type="entry name" value="TPR-like"/>
    <property type="match status" value="3"/>
</dbReference>
<feature type="repeat" description="ANK" evidence="12">
    <location>
        <begin position="309"/>
        <end position="341"/>
    </location>
</feature>
<comment type="caution">
    <text evidence="16">The sequence shown here is derived from an EMBL/GenBank/DDBJ whole genome shotgun (WGS) entry which is preliminary data.</text>
</comment>
<dbReference type="GO" id="GO:0005576">
    <property type="term" value="C:extracellular region"/>
    <property type="evidence" value="ECO:0007669"/>
    <property type="project" value="UniProtKB-SubCell"/>
</dbReference>
<dbReference type="PANTHER" id="PTHR45641:SF19">
    <property type="entry name" value="NEPHROCYSTIN-3"/>
    <property type="match status" value="1"/>
</dbReference>
<dbReference type="SUPFAM" id="SSF56672">
    <property type="entry name" value="DNA/RNA polymerases"/>
    <property type="match status" value="1"/>
</dbReference>
<dbReference type="Proteomes" id="UP000887116">
    <property type="component" value="Unassembled WGS sequence"/>
</dbReference>
<protein>
    <submittedName>
        <fullName evidence="16">Uncharacterized protein</fullName>
    </submittedName>
</protein>
<comment type="subcellular location">
    <subcellularLocation>
        <location evidence="2">Secreted</location>
    </subcellularLocation>
    <subcellularLocation>
        <location evidence="1">Target cell membrane</location>
    </subcellularLocation>
</comment>
<evidence type="ECO:0000313" key="16">
    <source>
        <dbReference type="EMBL" id="GFQ95231.1"/>
    </source>
</evidence>
<dbReference type="CDD" id="cd01651">
    <property type="entry name" value="RT_G2_intron"/>
    <property type="match status" value="1"/>
</dbReference>
<dbReference type="PROSITE" id="PS50088">
    <property type="entry name" value="ANK_REPEAT"/>
    <property type="match status" value="2"/>
</dbReference>
<keyword evidence="6" id="KW-0800">Toxin</keyword>
<dbReference type="PROSITE" id="PS50005">
    <property type="entry name" value="TPR"/>
    <property type="match status" value="1"/>
</dbReference>
<dbReference type="InterPro" id="IPR000477">
    <property type="entry name" value="RT_dom"/>
</dbReference>
<sequence length="1045" mass="118795">MLEGLSKKQTPRVMSRICRRGHCSLEGKVVNSSEYVMSQQNVRYEWNETPWRKLEKSSFKLQKRIYRASKCNDIKKMHKLQRLLLKSTSARMLAVRRVTQDNRGKKTAGIDGKANLNQKERLQLACSLDIKGKAKPSRRVWIPKPGKPSERRPLGIPTISCRAKQTLVKMALEPEWEAKFEPNTYGFRCGRSCHDAIKAIFYALCKKSAFILDADISGCFDNINHRALLDKLNTTPTLKRTIKKWLRAGVMENGTFQPTKSGTIQGGTIIHAIDNNGRKPIHVAALHGNRNIIKLLLSRGVSVDDIDKDGWTPLHYAACSGRSEIVSFLLNRGADIDAQGKNGRTALKLTMAVEKVRQEQASNEEIVILGPNSLDHVQIDTNYVTAYMEQMYDRGVEIHQDGLKKSYNTAKELYNEGRYKEALKAFEFVFSFQNRTSSLGPNHPDTLVTHMNMAVVLSKLGKYEGALKILTEVLNIQERLEDLGPNHRDTLTTRHNMAEVFYKQGKYKDALELYEKVLEKRREILEANHPDVLITRHHIARVLNNQGEHNRALRMFNDIFELQRRRLGEDHPNTLKTQHNIAFTLYRLGKYQQASSTIREILEKSGEVLGSSHPDYLTTHHVAALVLLKFGEHEKALNILEGIFQVQEKMLGLDHSDTLATRHDIASALYSQGKRQKALEIFREVYEKRKEVLGSGHLYTSYTYNFIRSIESHCSIQHYGKQQKAFLGLSKFISHNASHAEIKSVKQGLYLPSFEERGVKINGKCVAITCGLSQALLSQSDKSFLSNLETSAKIYERIAQGKQISEREKEVFALSKLLDDFEQQRDFVAHSLPSSLIHTQGYKTFSGLSSYIAGVKGDFAIHLVTSNHVVAIYRTGDNYAYFDCNTAFVSGLKSIDQLMQVIEKAVEFSGYKVEEGFLVEHFDVDKANNLLSDEDKQILTREIKTERQLLTEQDKELDLIKINGQEVSRVQLYDFGTKINVEGSVPLLINADMNLSSEKFQDHLDKKEVSMTAREYLDSLKNSKNVKEVAQATKPVRESVTRENR</sequence>
<dbReference type="Pfam" id="PF13374">
    <property type="entry name" value="TPR_10"/>
    <property type="match status" value="1"/>
</dbReference>
<evidence type="ECO:0000259" key="15">
    <source>
        <dbReference type="Pfam" id="PF13655"/>
    </source>
</evidence>
<evidence type="ECO:0000256" key="4">
    <source>
        <dbReference type="ARBA" id="ARBA00022525"/>
    </source>
</evidence>
<keyword evidence="10" id="KW-0638">Presynaptic neurotoxin</keyword>
<keyword evidence="17" id="KW-1185">Reference proteome</keyword>
<dbReference type="Pfam" id="PF12796">
    <property type="entry name" value="Ank_2"/>
    <property type="match status" value="1"/>
</dbReference>
<evidence type="ECO:0000256" key="8">
    <source>
        <dbReference type="ARBA" id="ARBA00022737"/>
    </source>
</evidence>
<dbReference type="Pfam" id="PF13655">
    <property type="entry name" value="RVT_N"/>
    <property type="match status" value="1"/>
</dbReference>